<evidence type="ECO:0000256" key="2">
    <source>
        <dbReference type="ARBA" id="ARBA00022448"/>
    </source>
</evidence>
<sequence length="530" mass="57409">MSNTPSQGTLLGHPKGLFLLFGTELWERFSYYAMRAILVLYLVDKVSGQGGNGLGWTEQDAISLYGTFTMLVYLTPLIGGWLADNHLGQRKSILIGGFLMAMGQFTLAMPHGWFVGQENTVFYAGLALLICGNGMFKPNISTMVGDLYEDGDHRRDGAFTIFYMGINIGAFLSGILVASAYQSFGYTEIVNGKEIFVNNYQAGFAAAGFGMLLSLVIQGIFARKLLGDIGTVPVAKLKANQAAKDEGQTGPLSKVERDRIKVIFVLGLFTIVFWAGFEQAGGLMNIYADKFTDRMVGSFEVPTAWFQSINAFFIVLFAPIFASLWIKLGDKEPSSPAKFALGLFLLGLGFLFMVAASMQIAGGDAKASLWWLVGAYLFHTLGELCLSPVGLSMVTKLAPVKLASLFMGLWFFFTGLANYVAGFVGSLIGVHGDGEAFSTQCTAQGITDAVKLTECVDGLKEAAMIDKSLSIFIGLVITGVVSAVILYLISDKLIDWMHGAEDSHPTTEDQALEEEMQVTGTHEAMPETKR</sequence>
<evidence type="ECO:0000256" key="4">
    <source>
        <dbReference type="ARBA" id="ARBA00022692"/>
    </source>
</evidence>
<dbReference type="PANTHER" id="PTHR23517">
    <property type="entry name" value="RESISTANCE PROTEIN MDTM, PUTATIVE-RELATED-RELATED"/>
    <property type="match status" value="1"/>
</dbReference>
<evidence type="ECO:0000256" key="9">
    <source>
        <dbReference type="SAM" id="MobiDB-lite"/>
    </source>
</evidence>
<keyword evidence="2 8" id="KW-0813">Transport</keyword>
<feature type="region of interest" description="Disordered" evidence="9">
    <location>
        <begin position="504"/>
        <end position="530"/>
    </location>
</feature>
<dbReference type="InterPro" id="IPR050171">
    <property type="entry name" value="MFS_Transporters"/>
</dbReference>
<feature type="transmembrane region" description="Helical" evidence="10">
    <location>
        <begin position="403"/>
        <end position="428"/>
    </location>
</feature>
<dbReference type="Gene3D" id="1.20.1250.20">
    <property type="entry name" value="MFS general substrate transporter like domains"/>
    <property type="match status" value="2"/>
</dbReference>
<feature type="transmembrane region" description="Helical" evidence="10">
    <location>
        <begin position="62"/>
        <end position="82"/>
    </location>
</feature>
<keyword evidence="6 10" id="KW-1133">Transmembrane helix</keyword>
<dbReference type="Proteomes" id="UP000252558">
    <property type="component" value="Unassembled WGS sequence"/>
</dbReference>
<keyword evidence="5" id="KW-0571">Peptide transport</keyword>
<dbReference type="AlphaFoldDB" id="A0A368MX72"/>
<dbReference type="InterPro" id="IPR000109">
    <property type="entry name" value="POT_fam"/>
</dbReference>
<comment type="subcellular location">
    <subcellularLocation>
        <location evidence="1">Cell membrane</location>
        <topology evidence="1">Multi-pass membrane protein</topology>
    </subcellularLocation>
    <subcellularLocation>
        <location evidence="8">Membrane</location>
        <topology evidence="8">Multi-pass membrane protein</topology>
    </subcellularLocation>
</comment>
<dbReference type="CDD" id="cd17346">
    <property type="entry name" value="MFS_DtpA_like"/>
    <property type="match status" value="1"/>
</dbReference>
<dbReference type="InterPro" id="IPR036259">
    <property type="entry name" value="MFS_trans_sf"/>
</dbReference>
<comment type="similarity">
    <text evidence="8">Belongs to the major facilitator superfamily. Proton-dependent oligopeptide transporter (POT/PTR) (TC 2.A.17) family.</text>
</comment>
<protein>
    <submittedName>
        <fullName evidence="11">MFS transporter</fullName>
    </submittedName>
</protein>
<accession>A0A368MX72</accession>
<evidence type="ECO:0000256" key="3">
    <source>
        <dbReference type="ARBA" id="ARBA00022475"/>
    </source>
</evidence>
<dbReference type="InterPro" id="IPR005279">
    <property type="entry name" value="Dipep/tripep_permease"/>
</dbReference>
<gene>
    <name evidence="11" type="ORF">DU002_19205</name>
</gene>
<keyword evidence="12" id="KW-1185">Reference proteome</keyword>
<dbReference type="EMBL" id="QPID01000023">
    <property type="protein sequence ID" value="RCU42867.1"/>
    <property type="molecule type" value="Genomic_DNA"/>
</dbReference>
<proteinExistence type="inferred from homology"/>
<dbReference type="SUPFAM" id="SSF103473">
    <property type="entry name" value="MFS general substrate transporter"/>
    <property type="match status" value="1"/>
</dbReference>
<evidence type="ECO:0000313" key="12">
    <source>
        <dbReference type="Proteomes" id="UP000252558"/>
    </source>
</evidence>
<dbReference type="PANTHER" id="PTHR23517:SF15">
    <property type="entry name" value="PROTON-DEPENDENT OLIGOPEPTIDE FAMILY TRANSPORT PROTEIN"/>
    <property type="match status" value="1"/>
</dbReference>
<dbReference type="RefSeq" id="WP_114340073.1">
    <property type="nucleotide sequence ID" value="NZ_QPID01000023.1"/>
</dbReference>
<dbReference type="GO" id="GO:1904680">
    <property type="term" value="F:peptide transmembrane transporter activity"/>
    <property type="evidence" value="ECO:0007669"/>
    <property type="project" value="InterPro"/>
</dbReference>
<feature type="transmembrane region" description="Helical" evidence="10">
    <location>
        <begin position="157"/>
        <end position="181"/>
    </location>
</feature>
<feature type="transmembrane region" description="Helical" evidence="10">
    <location>
        <begin position="304"/>
        <end position="327"/>
    </location>
</feature>
<feature type="transmembrane region" description="Helical" evidence="10">
    <location>
        <begin position="339"/>
        <end position="362"/>
    </location>
</feature>
<evidence type="ECO:0000256" key="7">
    <source>
        <dbReference type="ARBA" id="ARBA00023136"/>
    </source>
</evidence>
<keyword evidence="7 10" id="KW-0472">Membrane</keyword>
<comment type="caution">
    <text evidence="11">The sequence shown here is derived from an EMBL/GenBank/DDBJ whole genome shotgun (WGS) entry which is preliminary data.</text>
</comment>
<feature type="transmembrane region" description="Helical" evidence="10">
    <location>
        <begin position="262"/>
        <end position="284"/>
    </location>
</feature>
<keyword evidence="3" id="KW-1003">Cell membrane</keyword>
<keyword evidence="5" id="KW-0653">Protein transport</keyword>
<keyword evidence="4 8" id="KW-0812">Transmembrane</keyword>
<dbReference type="PROSITE" id="PS01023">
    <property type="entry name" value="PTR2_2"/>
    <property type="match status" value="1"/>
</dbReference>
<dbReference type="OrthoDB" id="9772725at2"/>
<name>A0A368MX72_9GAMM</name>
<dbReference type="GO" id="GO:0005886">
    <property type="term" value="C:plasma membrane"/>
    <property type="evidence" value="ECO:0007669"/>
    <property type="project" value="UniProtKB-SubCell"/>
</dbReference>
<dbReference type="NCBIfam" id="TIGR00924">
    <property type="entry name" value="yjdL_sub1_fam"/>
    <property type="match status" value="2"/>
</dbReference>
<evidence type="ECO:0000256" key="10">
    <source>
        <dbReference type="SAM" id="Phobius"/>
    </source>
</evidence>
<dbReference type="Pfam" id="PF00854">
    <property type="entry name" value="PTR2"/>
    <property type="match status" value="2"/>
</dbReference>
<organism evidence="11 12">
    <name type="scientific">Corallincola holothuriorum</name>
    <dbReference type="NCBI Taxonomy" id="2282215"/>
    <lineage>
        <taxon>Bacteria</taxon>
        <taxon>Pseudomonadati</taxon>
        <taxon>Pseudomonadota</taxon>
        <taxon>Gammaproteobacteria</taxon>
        <taxon>Alteromonadales</taxon>
        <taxon>Psychromonadaceae</taxon>
        <taxon>Corallincola</taxon>
    </lineage>
</organism>
<feature type="transmembrane region" description="Helical" evidence="10">
    <location>
        <begin position="368"/>
        <end position="391"/>
    </location>
</feature>
<feature type="transmembrane region" description="Helical" evidence="10">
    <location>
        <begin position="94"/>
        <end position="114"/>
    </location>
</feature>
<evidence type="ECO:0000256" key="5">
    <source>
        <dbReference type="ARBA" id="ARBA00022856"/>
    </source>
</evidence>
<evidence type="ECO:0000313" key="11">
    <source>
        <dbReference type="EMBL" id="RCU42867.1"/>
    </source>
</evidence>
<reference evidence="11 12" key="1">
    <citation type="submission" date="2018-07" db="EMBL/GenBank/DDBJ databases">
        <title>Corallincola holothuriorum sp. nov., a new facultative anaerobe isolated from sea cucumber Apostichopus japonicus.</title>
        <authorList>
            <person name="Xia H."/>
        </authorList>
    </citation>
    <scope>NUCLEOTIDE SEQUENCE [LARGE SCALE GENOMIC DNA]</scope>
    <source>
        <strain evidence="11 12">C4</strain>
    </source>
</reference>
<feature type="transmembrane region" description="Helical" evidence="10">
    <location>
        <begin position="469"/>
        <end position="489"/>
    </location>
</feature>
<evidence type="ECO:0000256" key="1">
    <source>
        <dbReference type="ARBA" id="ARBA00004651"/>
    </source>
</evidence>
<dbReference type="GO" id="GO:0006857">
    <property type="term" value="P:oligopeptide transport"/>
    <property type="evidence" value="ECO:0007669"/>
    <property type="project" value="InterPro"/>
</dbReference>
<evidence type="ECO:0000256" key="6">
    <source>
        <dbReference type="ARBA" id="ARBA00022989"/>
    </source>
</evidence>
<evidence type="ECO:0000256" key="8">
    <source>
        <dbReference type="RuleBase" id="RU003755"/>
    </source>
</evidence>
<dbReference type="InterPro" id="IPR018456">
    <property type="entry name" value="PTR2_symporter_CS"/>
</dbReference>
<feature type="transmembrane region" description="Helical" evidence="10">
    <location>
        <begin position="120"/>
        <end position="136"/>
    </location>
</feature>